<dbReference type="Gene3D" id="2.30.40.10">
    <property type="entry name" value="Urease, subunit C, domain 1"/>
    <property type="match status" value="1"/>
</dbReference>
<dbReference type="InterPro" id="IPR003533">
    <property type="entry name" value="Doublecortin_dom"/>
</dbReference>
<evidence type="ECO:0000256" key="6">
    <source>
        <dbReference type="HAMAP-Rule" id="MF_01518"/>
    </source>
</evidence>
<evidence type="ECO:0000313" key="8">
    <source>
        <dbReference type="EMBL" id="OGG02728.1"/>
    </source>
</evidence>
<dbReference type="InterPro" id="IPR011059">
    <property type="entry name" value="Metal-dep_hydrolase_composite"/>
</dbReference>
<evidence type="ECO:0000256" key="4">
    <source>
        <dbReference type="ARBA" id="ARBA00023211"/>
    </source>
</evidence>
<dbReference type="SUPFAM" id="SSF51338">
    <property type="entry name" value="Composite domain of metallo-dependent hydrolases"/>
    <property type="match status" value="1"/>
</dbReference>
<feature type="domain" description="Doublecortin" evidence="7">
    <location>
        <begin position="318"/>
        <end position="394"/>
    </location>
</feature>
<evidence type="ECO:0000256" key="1">
    <source>
        <dbReference type="ARBA" id="ARBA00006773"/>
    </source>
</evidence>
<evidence type="ECO:0000313" key="9">
    <source>
        <dbReference type="Proteomes" id="UP000176665"/>
    </source>
</evidence>
<evidence type="ECO:0000256" key="5">
    <source>
        <dbReference type="ARBA" id="ARBA00047720"/>
    </source>
</evidence>
<proteinExistence type="inferred from homology"/>
<dbReference type="STRING" id="1798371.A2W14_02255"/>
<sequence length="545" mass="60494">MASQSSNDEFKVSGNLIDIHQGSIYPAEVLVKNKKIVRIDRVNRKYNNYLLPGFIDAHIHIESSMLPPSEFARIAVVHGTVATVSDPHEIANVLGVKGVEYMLADSKKVPFKFYFGAPSCVPATNFETSGASIGVKETDYLLKKKEIYYLSEMMNYPGVINKDKQVLAKINLSKKYRKPIDGHAPGLTGPPLKKYIRAGITTDHESYHLNEALEKIKLGMKIIIREGSAAKNFRVLHPLIKKYPLLSMFGSDDKHPDELHTGHINLLVKRALDLGYDLIDVLRIASLNPVNHYRLDVGQLRVGDWADFIVIDNLKNFRVISTYINGSLVSKNGRSQIKRIKPKILNRFEILPKKISDFRFPSQHNKIKAIVTLDGQLITKYEEVVLLSENGSLIPDPLRDILKITVVNRYADKKPAVAFIKNFGLKNGAIASSVAHDSHNIIAVGTNDADLVLAVNGIIRNKGGLSLVSNGHLQVLPLTIGGLMSHLPASEVAAKYHQLDYLAKKLGSKLSAPFMTLSFMALLVIPHIKLSDIGLFDADLFHLIN</sequence>
<gene>
    <name evidence="6" type="primary">ade</name>
    <name evidence="8" type="ORF">A2W14_02255</name>
</gene>
<dbReference type="CDD" id="cd01295">
    <property type="entry name" value="AdeC"/>
    <property type="match status" value="1"/>
</dbReference>
<comment type="similarity">
    <text evidence="1 6">Belongs to the metallo-dependent hydrolases superfamily. Adenine deaminase family.</text>
</comment>
<comment type="caution">
    <text evidence="8">The sequence shown here is derived from an EMBL/GenBank/DDBJ whole genome shotgun (WGS) entry which is preliminary data.</text>
</comment>
<reference evidence="8 9" key="1">
    <citation type="journal article" date="2016" name="Nat. Commun.">
        <title>Thousands of microbial genomes shed light on interconnected biogeochemical processes in an aquifer system.</title>
        <authorList>
            <person name="Anantharaman K."/>
            <person name="Brown C.T."/>
            <person name="Hug L.A."/>
            <person name="Sharon I."/>
            <person name="Castelle C.J."/>
            <person name="Probst A.J."/>
            <person name="Thomas B.C."/>
            <person name="Singh A."/>
            <person name="Wilkins M.J."/>
            <person name="Karaoz U."/>
            <person name="Brodie E.L."/>
            <person name="Williams K.H."/>
            <person name="Hubbard S.S."/>
            <person name="Banfield J.F."/>
        </authorList>
    </citation>
    <scope>NUCLEOTIDE SEQUENCE [LARGE SCALE GENOMIC DNA]</scope>
</reference>
<evidence type="ECO:0000256" key="2">
    <source>
        <dbReference type="ARBA" id="ARBA00012782"/>
    </source>
</evidence>
<dbReference type="AlphaFoldDB" id="A0A1F5YR98"/>
<dbReference type="GO" id="GO:0000034">
    <property type="term" value="F:adenine deaminase activity"/>
    <property type="evidence" value="ECO:0007669"/>
    <property type="project" value="UniProtKB-UniRule"/>
</dbReference>
<dbReference type="GO" id="GO:0035556">
    <property type="term" value="P:intracellular signal transduction"/>
    <property type="evidence" value="ECO:0007669"/>
    <property type="project" value="InterPro"/>
</dbReference>
<dbReference type="InterPro" id="IPR006679">
    <property type="entry name" value="Adenine_deam"/>
</dbReference>
<dbReference type="Pfam" id="PF13382">
    <property type="entry name" value="Adenine_deam_C"/>
    <property type="match status" value="1"/>
</dbReference>
<evidence type="ECO:0000259" key="7">
    <source>
        <dbReference type="PROSITE" id="PS50309"/>
    </source>
</evidence>
<dbReference type="SUPFAM" id="SSF51556">
    <property type="entry name" value="Metallo-dependent hydrolases"/>
    <property type="match status" value="1"/>
</dbReference>
<dbReference type="InterPro" id="IPR032466">
    <property type="entry name" value="Metal_Hydrolase"/>
</dbReference>
<dbReference type="PANTHER" id="PTHR11113:SF2">
    <property type="entry name" value="ADENINE DEAMINASE"/>
    <property type="match status" value="1"/>
</dbReference>
<dbReference type="InterPro" id="IPR006680">
    <property type="entry name" value="Amidohydro-rel"/>
</dbReference>
<comment type="cofactor">
    <cofactor evidence="6">
        <name>Mn(2+)</name>
        <dbReference type="ChEBI" id="CHEBI:29035"/>
    </cofactor>
</comment>
<dbReference type="GO" id="GO:0006146">
    <property type="term" value="P:adenine catabolic process"/>
    <property type="evidence" value="ECO:0007669"/>
    <property type="project" value="InterPro"/>
</dbReference>
<dbReference type="InterPro" id="IPR026912">
    <property type="entry name" value="Adenine_deam_C"/>
</dbReference>
<dbReference type="NCBIfam" id="TIGR01178">
    <property type="entry name" value="ade"/>
    <property type="match status" value="1"/>
</dbReference>
<keyword evidence="3 6" id="KW-0378">Hydrolase</keyword>
<name>A0A1F5YR98_9BACT</name>
<organism evidence="8 9">
    <name type="scientific">Candidatus Gottesmanbacteria bacterium RBG_16_37_8</name>
    <dbReference type="NCBI Taxonomy" id="1798371"/>
    <lineage>
        <taxon>Bacteria</taxon>
        <taxon>Candidatus Gottesmaniibacteriota</taxon>
    </lineage>
</organism>
<evidence type="ECO:0000256" key="3">
    <source>
        <dbReference type="ARBA" id="ARBA00022801"/>
    </source>
</evidence>
<dbReference type="Pfam" id="PF01979">
    <property type="entry name" value="Amidohydro_1"/>
    <property type="match status" value="1"/>
</dbReference>
<accession>A0A1F5YR98</accession>
<dbReference type="PROSITE" id="PS50309">
    <property type="entry name" value="DC"/>
    <property type="match status" value="1"/>
</dbReference>
<dbReference type="HAMAP" id="MF_01518">
    <property type="entry name" value="Adenine_deamin"/>
    <property type="match status" value="1"/>
</dbReference>
<dbReference type="EMBL" id="MFJA01000054">
    <property type="protein sequence ID" value="OGG02728.1"/>
    <property type="molecule type" value="Genomic_DNA"/>
</dbReference>
<keyword evidence="4 6" id="KW-0464">Manganese</keyword>
<comment type="catalytic activity">
    <reaction evidence="5 6">
        <text>adenine + H2O + H(+) = hypoxanthine + NH4(+)</text>
        <dbReference type="Rhea" id="RHEA:23688"/>
        <dbReference type="ChEBI" id="CHEBI:15377"/>
        <dbReference type="ChEBI" id="CHEBI:15378"/>
        <dbReference type="ChEBI" id="CHEBI:16708"/>
        <dbReference type="ChEBI" id="CHEBI:17368"/>
        <dbReference type="ChEBI" id="CHEBI:28938"/>
        <dbReference type="EC" id="3.5.4.2"/>
    </reaction>
</comment>
<dbReference type="EC" id="3.5.4.2" evidence="2 6"/>
<dbReference type="Proteomes" id="UP000176665">
    <property type="component" value="Unassembled WGS sequence"/>
</dbReference>
<dbReference type="Gene3D" id="3.20.20.140">
    <property type="entry name" value="Metal-dependent hydrolases"/>
    <property type="match status" value="1"/>
</dbReference>
<protein>
    <recommendedName>
        <fullName evidence="2 6">Adenine deaminase</fullName>
        <shortName evidence="6">Adenase</shortName>
        <shortName evidence="6">Adenine aminase</shortName>
        <ecNumber evidence="2 6">3.5.4.2</ecNumber>
    </recommendedName>
</protein>
<dbReference type="PANTHER" id="PTHR11113">
    <property type="entry name" value="N-ACETYLGLUCOSAMINE-6-PHOSPHATE DEACETYLASE"/>
    <property type="match status" value="1"/>
</dbReference>